<evidence type="ECO:0000313" key="1">
    <source>
        <dbReference type="EMBL" id="SEA43194.1"/>
    </source>
</evidence>
<name>A0A1H4B559_9RHOB</name>
<dbReference type="Proteomes" id="UP000198703">
    <property type="component" value="Unassembled WGS sequence"/>
</dbReference>
<evidence type="ECO:0000313" key="2">
    <source>
        <dbReference type="Proteomes" id="UP000198703"/>
    </source>
</evidence>
<dbReference type="AlphaFoldDB" id="A0A1H4B559"/>
<keyword evidence="2" id="KW-1185">Reference proteome</keyword>
<protein>
    <submittedName>
        <fullName evidence="1">Uncharacterized protein</fullName>
    </submittedName>
</protein>
<organism evidence="1 2">
    <name type="scientific">Rubrimonas cliftonensis</name>
    <dbReference type="NCBI Taxonomy" id="89524"/>
    <lineage>
        <taxon>Bacteria</taxon>
        <taxon>Pseudomonadati</taxon>
        <taxon>Pseudomonadota</taxon>
        <taxon>Alphaproteobacteria</taxon>
        <taxon>Rhodobacterales</taxon>
        <taxon>Paracoccaceae</taxon>
        <taxon>Rubrimonas</taxon>
    </lineage>
</organism>
<gene>
    <name evidence="1" type="ORF">SAMN05444370_10524</name>
</gene>
<sequence>MTQSPFFDALETARDSARSAGFFRLAEHLDDALLMAASERCEAIMAAASMPSNRAALRRAEQLVTL</sequence>
<accession>A0A1H4B559</accession>
<reference evidence="1 2" key="1">
    <citation type="submission" date="2016-10" db="EMBL/GenBank/DDBJ databases">
        <authorList>
            <person name="de Groot N.N."/>
        </authorList>
    </citation>
    <scope>NUCLEOTIDE SEQUENCE [LARGE SCALE GENOMIC DNA]</scope>
    <source>
        <strain evidence="1 2">DSM 15345</strain>
    </source>
</reference>
<dbReference type="EMBL" id="FNQM01000005">
    <property type="protein sequence ID" value="SEA43194.1"/>
    <property type="molecule type" value="Genomic_DNA"/>
</dbReference>
<proteinExistence type="predicted"/>
<dbReference type="RefSeq" id="WP_093252798.1">
    <property type="nucleotide sequence ID" value="NZ_FNQM01000005.1"/>
</dbReference>